<dbReference type="EMBL" id="CP022684">
    <property type="protein sequence ID" value="AUM14667.1"/>
    <property type="molecule type" value="Genomic_DNA"/>
</dbReference>
<proteinExistence type="predicted"/>
<evidence type="ECO:0000313" key="3">
    <source>
        <dbReference type="EMBL" id="AUM14667.1"/>
    </source>
</evidence>
<keyword evidence="4" id="KW-1185">Reference proteome</keyword>
<protein>
    <recommendedName>
        <fullName evidence="5">DUF1631 domain-containing protein</fullName>
    </recommendedName>
</protein>
<dbReference type="Proteomes" id="UP000235116">
    <property type="component" value="Chromosome"/>
</dbReference>
<dbReference type="KEGG" id="kak:Kalk_20520"/>
<sequence>MSAVQAAPRIGARLVVELLRLKADEPLTDKIRLTPQRSRHALAVLNDKFALIHKTLNLADVTCSIAHAMSEQCSDLEVALPIAAPDWGAILLVDELFDKLAQQLANDKEAAAWFARLRTLVVRYAIKDYSFFFAQQNLLRRFLNQAYLTLLSNTEKSRLVHREMLNQFGKRILAEFNGDVGHVNSLCIEAQAWFAGQTEKVEQIEERLRVLESTRRREKVAEPRVVAELNRIAGGKHLPEEVIDFLHGEWRRSMLIMSMREGQEGADWKRQLRTAESLIELCKGCQDDTQRSKYRSFYQVFLRNVRTLLVSVLDDADALDAAVEPLELVLSAMINGACPALLEVKPIPLPRTQVIEAEVTRVSPKALEAIEQLSENDWLRLKTSDGRYELCKIVLKAQQDEPWVLVSQSGKTVAKKSAIQLAQALEGGVLQLVHRKLYWDRELDAELERLHQAWQEQQAAQSALQSSIELASSKRASADSASKSEAANTSRIDELLKDSSLSLDEPIQPDSQNERRTDQSSHRLEAIAEPDDESFLTPRAISDEEMSAALSAVDTIQVGGWISQETSEGEQRCKLAVKIRATDKMVFVNRLGIKILDITRQELARLLIHGAVTILDTGAGFDSTLERVVRSIQKDKN</sequence>
<gene>
    <name evidence="3" type="ORF">Kalk_20520</name>
</gene>
<keyword evidence="1" id="KW-0175">Coiled coil</keyword>
<dbReference type="RefSeq" id="WP_101896040.1">
    <property type="nucleotide sequence ID" value="NZ_CP022684.1"/>
</dbReference>
<evidence type="ECO:0000256" key="1">
    <source>
        <dbReference type="SAM" id="Coils"/>
    </source>
</evidence>
<dbReference type="InterPro" id="IPR012434">
    <property type="entry name" value="DUF1631"/>
</dbReference>
<feature type="coiled-coil region" evidence="1">
    <location>
        <begin position="194"/>
        <end position="221"/>
    </location>
</feature>
<reference evidence="4" key="1">
    <citation type="submission" date="2017-08" db="EMBL/GenBank/DDBJ databases">
        <title>Direct submision.</title>
        <authorList>
            <person name="Kim S.-J."/>
            <person name="Rhee S.-K."/>
        </authorList>
    </citation>
    <scope>NUCLEOTIDE SEQUENCE [LARGE SCALE GENOMIC DNA]</scope>
    <source>
        <strain evidence="4">GI5</strain>
    </source>
</reference>
<dbReference type="AlphaFoldDB" id="A0A2K9LQY0"/>
<name>A0A2K9LQY0_9GAMM</name>
<dbReference type="OrthoDB" id="6188167at2"/>
<feature type="compositionally biased region" description="Basic and acidic residues" evidence="2">
    <location>
        <begin position="512"/>
        <end position="526"/>
    </location>
</feature>
<dbReference type="Pfam" id="PF07793">
    <property type="entry name" value="DUF1631"/>
    <property type="match status" value="1"/>
</dbReference>
<feature type="region of interest" description="Disordered" evidence="2">
    <location>
        <begin position="498"/>
        <end position="527"/>
    </location>
</feature>
<evidence type="ECO:0000256" key="2">
    <source>
        <dbReference type="SAM" id="MobiDB-lite"/>
    </source>
</evidence>
<organism evidence="3 4">
    <name type="scientific">Ketobacter alkanivorans</name>
    <dbReference type="NCBI Taxonomy" id="1917421"/>
    <lineage>
        <taxon>Bacteria</taxon>
        <taxon>Pseudomonadati</taxon>
        <taxon>Pseudomonadota</taxon>
        <taxon>Gammaproteobacteria</taxon>
        <taxon>Pseudomonadales</taxon>
        <taxon>Ketobacteraceae</taxon>
        <taxon>Ketobacter</taxon>
    </lineage>
</organism>
<evidence type="ECO:0000313" key="4">
    <source>
        <dbReference type="Proteomes" id="UP000235116"/>
    </source>
</evidence>
<evidence type="ECO:0008006" key="5">
    <source>
        <dbReference type="Google" id="ProtNLM"/>
    </source>
</evidence>
<accession>A0A2K9LQY0</accession>